<proteinExistence type="predicted"/>
<organism evidence="2 3">
    <name type="scientific">Aspergillus sclerotiicarbonarius (strain CBS 121057 / IBT 28362)</name>
    <dbReference type="NCBI Taxonomy" id="1448318"/>
    <lineage>
        <taxon>Eukaryota</taxon>
        <taxon>Fungi</taxon>
        <taxon>Dikarya</taxon>
        <taxon>Ascomycota</taxon>
        <taxon>Pezizomycotina</taxon>
        <taxon>Eurotiomycetes</taxon>
        <taxon>Eurotiomycetidae</taxon>
        <taxon>Eurotiales</taxon>
        <taxon>Aspergillaceae</taxon>
        <taxon>Aspergillus</taxon>
        <taxon>Aspergillus subgen. Circumdati</taxon>
    </lineage>
</organism>
<dbReference type="PANTHER" id="PTHR34706:SF3">
    <property type="entry name" value="ANKYRIN REPEAT PROTEIN (AFU_ORTHOLOGUE AFUA_7G06200)"/>
    <property type="match status" value="1"/>
</dbReference>
<dbReference type="PROSITE" id="PS50297">
    <property type="entry name" value="ANK_REP_REGION"/>
    <property type="match status" value="1"/>
</dbReference>
<dbReference type="OrthoDB" id="2142040at2759"/>
<evidence type="ECO:0000313" key="2">
    <source>
        <dbReference type="EMBL" id="PYI11656.1"/>
    </source>
</evidence>
<name>A0A319EN22_ASPSB</name>
<dbReference type="InterPro" id="IPR036770">
    <property type="entry name" value="Ankyrin_rpt-contain_sf"/>
</dbReference>
<sequence>MTSIYDLAKNGKVQELENKLKQVKDPNDYNDTSKKTALGVAVFNGDIATAQVLLKHGADPNGLKKGRPPLWIACNHRNDKANTYERLIQILLDKGADPKVPSEVASDKGSTPLIQAVKTHKSPSIISDLVDHGAEPDQKVGGKSAKDLAQGQPKILNAMKPYLTRFKDRAIEVGKVTGFIMAAMYWANRNLKVAAAAGAVAAVSMISKDAIRRRFRVSGSVDDRYKKYIKPDATFDDEKDAEKQELKDDMENIIKNNHLAEFFQKDDSFLEDVVNKAVDLNRDPDNLLDVKDLVHLAFYQPVLYCDDSGSMRSENRKEHLNGLSQRITSITTRVVPDHEGIELRFINEATTPAMSKPTSENVDRIIQQNPFHGWTEIGINLKKKVLEENVYKPLKQKKMKRPVLVSIITDGHPEGPENSREKRHTLKDAILECGKILETYQYKRNVVRFQISQIGSDPKAQQFLDDLKDDPDLKNILFITSERLDAQFRELHRNEDQLEQWLLELLMAPLIYAQPE</sequence>
<dbReference type="PROSITE" id="PS50088">
    <property type="entry name" value="ANK_REPEAT"/>
    <property type="match status" value="2"/>
</dbReference>
<dbReference type="VEuPathDB" id="FungiDB:BO78DRAFT_425578"/>
<dbReference type="Pfam" id="PF12796">
    <property type="entry name" value="Ank_2"/>
    <property type="match status" value="1"/>
</dbReference>
<evidence type="ECO:0000313" key="3">
    <source>
        <dbReference type="Proteomes" id="UP000248423"/>
    </source>
</evidence>
<dbReference type="SMART" id="SM00248">
    <property type="entry name" value="ANK"/>
    <property type="match status" value="3"/>
</dbReference>
<evidence type="ECO:0000256" key="1">
    <source>
        <dbReference type="PROSITE-ProRule" id="PRU00023"/>
    </source>
</evidence>
<dbReference type="InterPro" id="IPR002110">
    <property type="entry name" value="Ankyrin_rpt"/>
</dbReference>
<dbReference type="PANTHER" id="PTHR34706">
    <property type="entry name" value="SLR1338 PROTEIN"/>
    <property type="match status" value="1"/>
</dbReference>
<dbReference type="Proteomes" id="UP000248423">
    <property type="component" value="Unassembled WGS sequence"/>
</dbReference>
<feature type="repeat" description="ANK" evidence="1">
    <location>
        <begin position="65"/>
        <end position="103"/>
    </location>
</feature>
<dbReference type="EMBL" id="KZ826317">
    <property type="protein sequence ID" value="PYI11656.1"/>
    <property type="molecule type" value="Genomic_DNA"/>
</dbReference>
<dbReference type="AlphaFoldDB" id="A0A319EN22"/>
<reference evidence="2 3" key="1">
    <citation type="submission" date="2018-02" db="EMBL/GenBank/DDBJ databases">
        <title>The genomes of Aspergillus section Nigri reveals drivers in fungal speciation.</title>
        <authorList>
            <consortium name="DOE Joint Genome Institute"/>
            <person name="Vesth T.C."/>
            <person name="Nybo J."/>
            <person name="Theobald S."/>
            <person name="Brandl J."/>
            <person name="Frisvad J.C."/>
            <person name="Nielsen K.F."/>
            <person name="Lyhne E.K."/>
            <person name="Kogle M.E."/>
            <person name="Kuo A."/>
            <person name="Riley R."/>
            <person name="Clum A."/>
            <person name="Nolan M."/>
            <person name="Lipzen A."/>
            <person name="Salamov A."/>
            <person name="Henrissat B."/>
            <person name="Wiebenga A."/>
            <person name="De vries R.P."/>
            <person name="Grigoriev I.V."/>
            <person name="Mortensen U.H."/>
            <person name="Andersen M.R."/>
            <person name="Baker S.E."/>
        </authorList>
    </citation>
    <scope>NUCLEOTIDE SEQUENCE [LARGE SCALE GENOMIC DNA]</scope>
    <source>
        <strain evidence="2 3">CBS 121057</strain>
    </source>
</reference>
<protein>
    <submittedName>
        <fullName evidence="2">Uncharacterized protein</fullName>
    </submittedName>
</protein>
<feature type="repeat" description="ANK" evidence="1">
    <location>
        <begin position="33"/>
        <end position="65"/>
    </location>
</feature>
<dbReference type="Gene3D" id="1.25.40.20">
    <property type="entry name" value="Ankyrin repeat-containing domain"/>
    <property type="match status" value="1"/>
</dbReference>
<keyword evidence="3" id="KW-1185">Reference proteome</keyword>
<gene>
    <name evidence="2" type="ORF">BO78DRAFT_425578</name>
</gene>
<accession>A0A319EN22</accession>
<keyword evidence="1" id="KW-0040">ANK repeat</keyword>
<dbReference type="SUPFAM" id="SSF48403">
    <property type="entry name" value="Ankyrin repeat"/>
    <property type="match status" value="1"/>
</dbReference>
<dbReference type="STRING" id="1448318.A0A319EN22"/>